<dbReference type="Proteomes" id="UP001152888">
    <property type="component" value="Unassembled WGS sequence"/>
</dbReference>
<organism evidence="2 3">
    <name type="scientific">Acanthoscelides obtectus</name>
    <name type="common">Bean weevil</name>
    <name type="synonym">Bruchus obtectus</name>
    <dbReference type="NCBI Taxonomy" id="200917"/>
    <lineage>
        <taxon>Eukaryota</taxon>
        <taxon>Metazoa</taxon>
        <taxon>Ecdysozoa</taxon>
        <taxon>Arthropoda</taxon>
        <taxon>Hexapoda</taxon>
        <taxon>Insecta</taxon>
        <taxon>Pterygota</taxon>
        <taxon>Neoptera</taxon>
        <taxon>Endopterygota</taxon>
        <taxon>Coleoptera</taxon>
        <taxon>Polyphaga</taxon>
        <taxon>Cucujiformia</taxon>
        <taxon>Chrysomeloidea</taxon>
        <taxon>Chrysomelidae</taxon>
        <taxon>Bruchinae</taxon>
        <taxon>Bruchini</taxon>
        <taxon>Acanthoscelides</taxon>
    </lineage>
</organism>
<name>A0A9P0P320_ACAOB</name>
<evidence type="ECO:0000313" key="3">
    <source>
        <dbReference type="Proteomes" id="UP001152888"/>
    </source>
</evidence>
<protein>
    <submittedName>
        <fullName evidence="2">Uncharacterized protein</fullName>
    </submittedName>
</protein>
<dbReference type="EMBL" id="CAKOFQ010006750">
    <property type="protein sequence ID" value="CAH1968001.1"/>
    <property type="molecule type" value="Genomic_DNA"/>
</dbReference>
<sequence>MTAGAYPEICEYVCDCGLSDEGLVGTDYKIREAGNSGEVRGDSTNRNQEEEEDGGDEEPERDEDAPKCGIN</sequence>
<keyword evidence="3" id="KW-1185">Reference proteome</keyword>
<reference evidence="2" key="1">
    <citation type="submission" date="2022-03" db="EMBL/GenBank/DDBJ databases">
        <authorList>
            <person name="Sayadi A."/>
        </authorList>
    </citation>
    <scope>NUCLEOTIDE SEQUENCE</scope>
</reference>
<comment type="caution">
    <text evidence="2">The sequence shown here is derived from an EMBL/GenBank/DDBJ whole genome shotgun (WGS) entry which is preliminary data.</text>
</comment>
<accession>A0A9P0P320</accession>
<gene>
    <name evidence="2" type="ORF">ACAOBT_LOCUS7646</name>
</gene>
<feature type="region of interest" description="Disordered" evidence="1">
    <location>
        <begin position="31"/>
        <end position="71"/>
    </location>
</feature>
<proteinExistence type="predicted"/>
<evidence type="ECO:0000313" key="2">
    <source>
        <dbReference type="EMBL" id="CAH1968001.1"/>
    </source>
</evidence>
<feature type="compositionally biased region" description="Acidic residues" evidence="1">
    <location>
        <begin position="49"/>
        <end position="63"/>
    </location>
</feature>
<evidence type="ECO:0000256" key="1">
    <source>
        <dbReference type="SAM" id="MobiDB-lite"/>
    </source>
</evidence>
<dbReference type="AlphaFoldDB" id="A0A9P0P320"/>